<reference evidence="2 3" key="1">
    <citation type="submission" date="2019-06" db="EMBL/GenBank/DDBJ databases">
        <title>A complete genome sequence for Luteibacter pinisoli MAH-14.</title>
        <authorList>
            <person name="Baltrus D.A."/>
        </authorList>
    </citation>
    <scope>NUCLEOTIDE SEQUENCE [LARGE SCALE GENOMIC DNA]</scope>
    <source>
        <strain evidence="2 3">MAH-14</strain>
    </source>
</reference>
<dbReference type="RefSeq" id="WP_139985227.1">
    <property type="nucleotide sequence ID" value="NZ_CP041046.1"/>
</dbReference>
<accession>A0A4Y5ZAP7</accession>
<proteinExistence type="predicted"/>
<dbReference type="Proteomes" id="UP000316093">
    <property type="component" value="Chromosome"/>
</dbReference>
<organism evidence="2 3">
    <name type="scientific">Luteibacter pinisoli</name>
    <dbReference type="NCBI Taxonomy" id="2589080"/>
    <lineage>
        <taxon>Bacteria</taxon>
        <taxon>Pseudomonadati</taxon>
        <taxon>Pseudomonadota</taxon>
        <taxon>Gammaproteobacteria</taxon>
        <taxon>Lysobacterales</taxon>
        <taxon>Rhodanobacteraceae</taxon>
        <taxon>Luteibacter</taxon>
    </lineage>
</organism>
<dbReference type="AlphaFoldDB" id="A0A4Y5ZAP7"/>
<evidence type="ECO:0000313" key="3">
    <source>
        <dbReference type="Proteomes" id="UP000316093"/>
    </source>
</evidence>
<dbReference type="EMBL" id="CP041046">
    <property type="protein sequence ID" value="QDE41305.1"/>
    <property type="molecule type" value="Genomic_DNA"/>
</dbReference>
<feature type="region of interest" description="Disordered" evidence="1">
    <location>
        <begin position="74"/>
        <end position="96"/>
    </location>
</feature>
<name>A0A4Y5ZAP7_9GAMM</name>
<dbReference type="KEGG" id="lpy:FIV34_19945"/>
<gene>
    <name evidence="2" type="ORF">FIV34_19945</name>
</gene>
<sequence length="96" mass="10706">MHRVVSEGYYKGGAYEEVPRDSGEPNFYVFQLFRRNAKAGESDVLGFIAISRRTGRIIEVSAEWCYAFPVHKGDKPLKPTPGVDLPESCEDPALGE</sequence>
<protein>
    <submittedName>
        <fullName evidence="2">Uncharacterized protein</fullName>
    </submittedName>
</protein>
<evidence type="ECO:0000313" key="2">
    <source>
        <dbReference type="EMBL" id="QDE41305.1"/>
    </source>
</evidence>
<keyword evidence="3" id="KW-1185">Reference proteome</keyword>
<evidence type="ECO:0000256" key="1">
    <source>
        <dbReference type="SAM" id="MobiDB-lite"/>
    </source>
</evidence>